<accession>A0A3S0ZVE6</accession>
<name>A0A3S0ZVE6_ELYCH</name>
<dbReference type="InterPro" id="IPR002083">
    <property type="entry name" value="MATH/TRAF_dom"/>
</dbReference>
<dbReference type="EMBL" id="RQTK01000127">
    <property type="protein sequence ID" value="RUS86829.1"/>
    <property type="molecule type" value="Genomic_DNA"/>
</dbReference>
<dbReference type="Pfam" id="PF22486">
    <property type="entry name" value="MATH_2"/>
    <property type="match status" value="1"/>
</dbReference>
<proteinExistence type="predicted"/>
<dbReference type="PANTHER" id="PTHR10131">
    <property type="entry name" value="TNF RECEPTOR ASSOCIATED FACTOR"/>
    <property type="match status" value="1"/>
</dbReference>
<protein>
    <recommendedName>
        <fullName evidence="2">MATH domain-containing protein</fullName>
    </recommendedName>
</protein>
<organism evidence="3 4">
    <name type="scientific">Elysia chlorotica</name>
    <name type="common">Eastern emerald elysia</name>
    <name type="synonym">Sea slug</name>
    <dbReference type="NCBI Taxonomy" id="188477"/>
    <lineage>
        <taxon>Eukaryota</taxon>
        <taxon>Metazoa</taxon>
        <taxon>Spiralia</taxon>
        <taxon>Lophotrochozoa</taxon>
        <taxon>Mollusca</taxon>
        <taxon>Gastropoda</taxon>
        <taxon>Heterobranchia</taxon>
        <taxon>Euthyneura</taxon>
        <taxon>Panpulmonata</taxon>
        <taxon>Sacoglossa</taxon>
        <taxon>Placobranchoidea</taxon>
        <taxon>Plakobranchidae</taxon>
        <taxon>Elysia</taxon>
    </lineage>
</organism>
<dbReference type="PANTHER" id="PTHR10131:SF94">
    <property type="entry name" value="TNF RECEPTOR-ASSOCIATED FACTOR 4"/>
    <property type="match status" value="1"/>
</dbReference>
<dbReference type="Proteomes" id="UP000271974">
    <property type="component" value="Unassembled WGS sequence"/>
</dbReference>
<reference evidence="3 4" key="1">
    <citation type="submission" date="2019-01" db="EMBL/GenBank/DDBJ databases">
        <title>A draft genome assembly of the solar-powered sea slug Elysia chlorotica.</title>
        <authorList>
            <person name="Cai H."/>
            <person name="Li Q."/>
            <person name="Fang X."/>
            <person name="Li J."/>
            <person name="Curtis N.E."/>
            <person name="Altenburger A."/>
            <person name="Shibata T."/>
            <person name="Feng M."/>
            <person name="Maeda T."/>
            <person name="Schwartz J.A."/>
            <person name="Shigenobu S."/>
            <person name="Lundholm N."/>
            <person name="Nishiyama T."/>
            <person name="Yang H."/>
            <person name="Hasebe M."/>
            <person name="Li S."/>
            <person name="Pierce S.K."/>
            <person name="Wang J."/>
        </authorList>
    </citation>
    <scope>NUCLEOTIDE SEQUENCE [LARGE SCALE GENOMIC DNA]</scope>
    <source>
        <strain evidence="3">EC2010</strain>
        <tissue evidence="3">Whole organism of an adult</tissue>
    </source>
</reference>
<evidence type="ECO:0000259" key="2">
    <source>
        <dbReference type="PROSITE" id="PS50144"/>
    </source>
</evidence>
<feature type="non-terminal residue" evidence="3">
    <location>
        <position position="1"/>
    </location>
</feature>
<evidence type="ECO:0000256" key="1">
    <source>
        <dbReference type="SAM" id="Coils"/>
    </source>
</evidence>
<feature type="coiled-coil region" evidence="1">
    <location>
        <begin position="211"/>
        <end position="238"/>
    </location>
</feature>
<dbReference type="OrthoDB" id="6147578at2759"/>
<comment type="caution">
    <text evidence="3">The sequence shown here is derived from an EMBL/GenBank/DDBJ whole genome shotgun (WGS) entry which is preliminary data.</text>
</comment>
<evidence type="ECO:0000313" key="4">
    <source>
        <dbReference type="Proteomes" id="UP000271974"/>
    </source>
</evidence>
<dbReference type="AlphaFoldDB" id="A0A3S0ZVE6"/>
<dbReference type="InterPro" id="IPR008974">
    <property type="entry name" value="TRAF-like"/>
</dbReference>
<dbReference type="PROSITE" id="PS50144">
    <property type="entry name" value="MATH"/>
    <property type="match status" value="1"/>
</dbReference>
<evidence type="ECO:0000313" key="3">
    <source>
        <dbReference type="EMBL" id="RUS86829.1"/>
    </source>
</evidence>
<keyword evidence="1" id="KW-0175">Coiled coil</keyword>
<keyword evidence="4" id="KW-1185">Reference proteome</keyword>
<gene>
    <name evidence="3" type="ORF">EGW08_005425</name>
</gene>
<dbReference type="SUPFAM" id="SSF49599">
    <property type="entry name" value="TRAF domain-like"/>
    <property type="match status" value="1"/>
</dbReference>
<feature type="domain" description="MATH" evidence="2">
    <location>
        <begin position="301"/>
        <end position="451"/>
    </location>
</feature>
<dbReference type="STRING" id="188477.A0A3S0ZVE6"/>
<dbReference type="GO" id="GO:0043122">
    <property type="term" value="P:regulation of canonical NF-kappaB signal transduction"/>
    <property type="evidence" value="ECO:0007669"/>
    <property type="project" value="TreeGrafter"/>
</dbReference>
<dbReference type="Gene3D" id="2.60.210.10">
    <property type="entry name" value="Apoptosis, Tumor Necrosis Factor Receptor Associated Protein 2, Chain A"/>
    <property type="match status" value="1"/>
</dbReference>
<sequence length="465" mass="52956">FIDSISRELEVPVIPSNGEYNNTQPRSEQSYDSLTGVKSFMENADKDNTAVKAIHRRSNDSNCDYVDDRMLMPPAYKDLSDDDVRHLIDSVGGLHRKLDLLQSKMNNLLQQKADTSNDNLPRQGEKPPSEHQFVAKKTVGVRTSQAIRMNPKESIYVQIEQVYYNLQRINFLHRPGNNFSKKFPPFYSTKEEQKKTAEAATQTTTDFVAEIESLKKHCDDLEKKNASLKTDLEKVRMSAGKLQPVPAPRQKKGMAATFDADKCLNKSSEQDSMYTLVNCVVGPPTAPIKRHPFPKDICVTEVTYEWTIPDYQRQFQEQRSGKVHSTMSSPFFITHNGYCARMEAFLDGSGCAKGSFFSVFLRILPSEMDELLHWPAHLKLTFILVTQADKKDEKSKSRRTIVEHCFPRPNSSGTYKSGESDCWGVLNLASHETIHSQQFIRDDKLLLQCRVHILSGLKRNRKAAR</sequence>